<dbReference type="InterPro" id="IPR004665">
    <property type="entry name" value="Term_rho"/>
</dbReference>
<dbReference type="InterPro" id="IPR027417">
    <property type="entry name" value="P-loop_NTPase"/>
</dbReference>
<dbReference type="InterPro" id="IPR011113">
    <property type="entry name" value="Rho_RNA-bd"/>
</dbReference>
<dbReference type="Gene3D" id="3.40.50.300">
    <property type="entry name" value="P-loop containing nucleotide triphosphate hydrolases"/>
    <property type="match status" value="1"/>
</dbReference>
<evidence type="ECO:0000256" key="2">
    <source>
        <dbReference type="ARBA" id="ARBA00022741"/>
    </source>
</evidence>
<dbReference type="EC" id="3.6.4.-" evidence="9 10"/>
<comment type="subunit">
    <text evidence="9">Homohexamer. The homohexamer assembles into an open ring structure.</text>
</comment>
<evidence type="ECO:0000256" key="8">
    <source>
        <dbReference type="ARBA" id="ARBA00023163"/>
    </source>
</evidence>
<sequence>MQLSELKTLHVSKLLDMATELAIENANRMRKQELIYAILKARARNGDTIYGDGTLEVLQDGFGFLRSSDTSYLANPDDIYVSPSQVRRFNLRTGDTIEGEIRTPKDGERYVALTKLESINGFPPEANKNKIMFENLTPLHPTRHLQLERDIKADENITSRVIDMIAPVGAGQRGLIVSPPKTGKTVMLQNVAHAITANHPDVVLIVLLIDERPEEVTEMTRTVKGEVVASTFDEPATRHVAVAEMVIEKAKRLVEHKKDVVILLDSITRLARAYNTVQPASGKVLTGGVDANALQKPKRFFGAARNIEEGGSLTILATALIDTGSRMDEVIYEEFKGTGNSEVHLDRRMAEKRMYPAINVNRSGTRREELLLKPDVLSKMWVLRKLCYPMDDLAAMEFLLDKVKSTKSNAEFFDAMRRG</sequence>
<keyword evidence="8 9" id="KW-0804">Transcription</keyword>
<dbReference type="SUPFAM" id="SSF68912">
    <property type="entry name" value="Rho N-terminal domain-like"/>
    <property type="match status" value="1"/>
</dbReference>
<comment type="caution">
    <text evidence="13">The sequence shown here is derived from an EMBL/GenBank/DDBJ whole genome shotgun (WGS) entry which is preliminary data.</text>
</comment>
<dbReference type="Proteomes" id="UP000808146">
    <property type="component" value="Unassembled WGS sequence"/>
</dbReference>
<dbReference type="InterPro" id="IPR036269">
    <property type="entry name" value="Rho_N_sf"/>
</dbReference>
<dbReference type="Pfam" id="PF07498">
    <property type="entry name" value="Rho_N"/>
    <property type="match status" value="1"/>
</dbReference>
<dbReference type="AlphaFoldDB" id="A0A9D7QGW6"/>
<accession>A0A9D7QGW6</accession>
<dbReference type="EMBL" id="JADKBR010000003">
    <property type="protein sequence ID" value="MBK8889626.1"/>
    <property type="molecule type" value="Genomic_DNA"/>
</dbReference>
<dbReference type="InterPro" id="IPR000194">
    <property type="entry name" value="ATPase_F1/V1/A1_a/bsu_nucl-bd"/>
</dbReference>
<keyword evidence="5 9" id="KW-0067">ATP-binding</keyword>
<dbReference type="Pfam" id="PF07497">
    <property type="entry name" value="Rho_RNA_bind"/>
    <property type="match status" value="1"/>
</dbReference>
<dbReference type="InterPro" id="IPR003593">
    <property type="entry name" value="AAA+_ATPase"/>
</dbReference>
<dbReference type="FunFam" id="3.40.50.300:FF:000072">
    <property type="entry name" value="Transcription termination factor Rho"/>
    <property type="match status" value="1"/>
</dbReference>
<dbReference type="CDD" id="cd01128">
    <property type="entry name" value="rho_factor_C"/>
    <property type="match status" value="1"/>
</dbReference>
<dbReference type="SMART" id="SM00382">
    <property type="entry name" value="AAA"/>
    <property type="match status" value="1"/>
</dbReference>
<evidence type="ECO:0000256" key="4">
    <source>
        <dbReference type="ARBA" id="ARBA00022806"/>
    </source>
</evidence>
<dbReference type="InterPro" id="IPR011129">
    <property type="entry name" value="CSD"/>
</dbReference>
<dbReference type="SUPFAM" id="SSF50249">
    <property type="entry name" value="Nucleic acid-binding proteins"/>
    <property type="match status" value="1"/>
</dbReference>
<feature type="binding site" evidence="9">
    <location>
        <begin position="169"/>
        <end position="174"/>
    </location>
    <ligand>
        <name>ATP</name>
        <dbReference type="ChEBI" id="CHEBI:30616"/>
    </ligand>
</feature>
<evidence type="ECO:0000256" key="9">
    <source>
        <dbReference type="HAMAP-Rule" id="MF_01884"/>
    </source>
</evidence>
<comment type="function">
    <text evidence="9">Facilitates transcription termination by a mechanism that involves Rho binding to the nascent RNA, activation of Rho's RNA-dependent ATPase activity, and release of the mRNA from the DNA template.</text>
</comment>
<evidence type="ECO:0000256" key="5">
    <source>
        <dbReference type="ARBA" id="ARBA00022840"/>
    </source>
</evidence>
<dbReference type="SMART" id="SM00959">
    <property type="entry name" value="Rho_N"/>
    <property type="match status" value="1"/>
</dbReference>
<dbReference type="NCBIfam" id="NF006886">
    <property type="entry name" value="PRK09376.1"/>
    <property type="match status" value="1"/>
</dbReference>
<feature type="binding site" evidence="9">
    <location>
        <begin position="181"/>
        <end position="186"/>
    </location>
    <ligand>
        <name>ATP</name>
        <dbReference type="ChEBI" id="CHEBI:30616"/>
    </ligand>
</feature>
<dbReference type="Pfam" id="PF00006">
    <property type="entry name" value="ATP-synt_ab"/>
    <property type="match status" value="1"/>
</dbReference>
<keyword evidence="6 9" id="KW-0694">RNA-binding</keyword>
<protein>
    <recommendedName>
        <fullName evidence="9 10">Transcription termination factor Rho</fullName>
        <ecNumber evidence="9 10">3.6.4.-</ecNumber>
    </recommendedName>
    <alternativeName>
        <fullName evidence="9">ATP-dependent helicase Rho</fullName>
    </alternativeName>
</protein>
<evidence type="ECO:0000313" key="13">
    <source>
        <dbReference type="EMBL" id="MBK8889626.1"/>
    </source>
</evidence>
<dbReference type="GO" id="GO:0005524">
    <property type="term" value="F:ATP binding"/>
    <property type="evidence" value="ECO:0007669"/>
    <property type="project" value="UniProtKB-UniRule"/>
</dbReference>
<organism evidence="13 14">
    <name type="scientific">Candidatus Dechloromonas phosphorivorans</name>
    <dbReference type="NCBI Taxonomy" id="2899244"/>
    <lineage>
        <taxon>Bacteria</taxon>
        <taxon>Pseudomonadati</taxon>
        <taxon>Pseudomonadota</taxon>
        <taxon>Betaproteobacteria</taxon>
        <taxon>Rhodocyclales</taxon>
        <taxon>Azonexaceae</taxon>
        <taxon>Dechloromonas</taxon>
    </lineage>
</organism>
<dbReference type="GO" id="GO:0003723">
    <property type="term" value="F:RNA binding"/>
    <property type="evidence" value="ECO:0007669"/>
    <property type="project" value="UniProtKB-UniRule"/>
</dbReference>
<comment type="caution">
    <text evidence="9">Lacks conserved residue(s) required for the propagation of feature annotation.</text>
</comment>
<dbReference type="PROSITE" id="PS51856">
    <property type="entry name" value="RHO_RNA_BD"/>
    <property type="match status" value="1"/>
</dbReference>
<keyword evidence="2 9" id="KW-0547">Nucleotide-binding</keyword>
<feature type="binding site" evidence="9">
    <location>
        <position position="212"/>
    </location>
    <ligand>
        <name>ATP</name>
        <dbReference type="ChEBI" id="CHEBI:30616"/>
    </ligand>
</feature>
<keyword evidence="4 9" id="KW-0347">Helicase</keyword>
<dbReference type="SUPFAM" id="SSF52540">
    <property type="entry name" value="P-loop containing nucleoside triphosphate hydrolases"/>
    <property type="match status" value="1"/>
</dbReference>
<gene>
    <name evidence="9 13" type="primary">rho</name>
    <name evidence="13" type="ORF">IPN75_04145</name>
</gene>
<evidence type="ECO:0000256" key="6">
    <source>
        <dbReference type="ARBA" id="ARBA00022884"/>
    </source>
</evidence>
<keyword evidence="1 9" id="KW-0806">Transcription termination</keyword>
<feature type="domain" description="Rho RNA-BD" evidence="12">
    <location>
        <begin position="48"/>
        <end position="123"/>
    </location>
</feature>
<evidence type="ECO:0000259" key="12">
    <source>
        <dbReference type="PROSITE" id="PS51856"/>
    </source>
</evidence>
<dbReference type="GO" id="GO:0008186">
    <property type="term" value="F:ATP-dependent activity, acting on RNA"/>
    <property type="evidence" value="ECO:0007669"/>
    <property type="project" value="UniProtKB-UniRule"/>
</dbReference>
<dbReference type="SMART" id="SM00357">
    <property type="entry name" value="CSP"/>
    <property type="match status" value="1"/>
</dbReference>
<dbReference type="GO" id="GO:0005829">
    <property type="term" value="C:cytosol"/>
    <property type="evidence" value="ECO:0007669"/>
    <property type="project" value="UniProtKB-ARBA"/>
</dbReference>
<dbReference type="GO" id="GO:0016787">
    <property type="term" value="F:hydrolase activity"/>
    <property type="evidence" value="ECO:0007669"/>
    <property type="project" value="UniProtKB-KW"/>
</dbReference>
<dbReference type="HAMAP" id="MF_01884">
    <property type="entry name" value="Rho"/>
    <property type="match status" value="1"/>
</dbReference>
<comment type="similarity">
    <text evidence="9 11">Belongs to the Rho family.</text>
</comment>
<keyword evidence="3 9" id="KW-0378">Hydrolase</keyword>
<dbReference type="CDD" id="cd04459">
    <property type="entry name" value="Rho_CSD"/>
    <property type="match status" value="1"/>
</dbReference>
<evidence type="ECO:0000256" key="7">
    <source>
        <dbReference type="ARBA" id="ARBA00023015"/>
    </source>
</evidence>
<dbReference type="InterPro" id="IPR011112">
    <property type="entry name" value="Rho-like_N"/>
</dbReference>
<keyword evidence="7 9" id="KW-0805">Transcription regulation</keyword>
<dbReference type="PANTHER" id="PTHR46425">
    <property type="entry name" value="TRANSCRIPTION TERMINATION FACTOR RHO"/>
    <property type="match status" value="1"/>
</dbReference>
<dbReference type="NCBIfam" id="TIGR00767">
    <property type="entry name" value="rho"/>
    <property type="match status" value="1"/>
</dbReference>
<reference evidence="13" key="1">
    <citation type="submission" date="2020-10" db="EMBL/GenBank/DDBJ databases">
        <title>Connecting structure to function with the recovery of over 1000 high-quality activated sludge metagenome-assembled genomes encoding full-length rRNA genes using long-read sequencing.</title>
        <authorList>
            <person name="Singleton C.M."/>
            <person name="Petriglieri F."/>
            <person name="Kristensen J.M."/>
            <person name="Kirkegaard R.H."/>
            <person name="Michaelsen T.Y."/>
            <person name="Andersen M.H."/>
            <person name="Karst S.M."/>
            <person name="Dueholm M.S."/>
            <person name="Nielsen P.H."/>
            <person name="Albertsen M."/>
        </authorList>
    </citation>
    <scope>NUCLEOTIDE SEQUENCE</scope>
    <source>
        <strain evidence="13">OdNE_18-Q3-R46-58_BAT3C.305</strain>
    </source>
</reference>
<evidence type="ECO:0000256" key="10">
    <source>
        <dbReference type="NCBIfam" id="TIGR00767"/>
    </source>
</evidence>
<evidence type="ECO:0000256" key="3">
    <source>
        <dbReference type="ARBA" id="ARBA00022801"/>
    </source>
</evidence>
<proteinExistence type="inferred from homology"/>
<dbReference type="InterPro" id="IPR041703">
    <property type="entry name" value="Rho_factor_ATP-bd"/>
</dbReference>
<evidence type="ECO:0000256" key="11">
    <source>
        <dbReference type="PROSITE-ProRule" id="PRU01203"/>
    </source>
</evidence>
<dbReference type="Gene3D" id="2.40.50.140">
    <property type="entry name" value="Nucleic acid-binding proteins"/>
    <property type="match status" value="1"/>
</dbReference>
<dbReference type="GO" id="GO:0006353">
    <property type="term" value="P:DNA-templated transcription termination"/>
    <property type="evidence" value="ECO:0007669"/>
    <property type="project" value="UniProtKB-UniRule"/>
</dbReference>
<dbReference type="InterPro" id="IPR012340">
    <property type="entry name" value="NA-bd_OB-fold"/>
</dbReference>
<name>A0A9D7QGW6_9RHOO</name>
<dbReference type="Gene3D" id="1.10.720.10">
    <property type="match status" value="1"/>
</dbReference>
<dbReference type="GO" id="GO:0004386">
    <property type="term" value="F:helicase activity"/>
    <property type="evidence" value="ECO:0007669"/>
    <property type="project" value="UniProtKB-UniRule"/>
</dbReference>
<evidence type="ECO:0000256" key="1">
    <source>
        <dbReference type="ARBA" id="ARBA00022472"/>
    </source>
</evidence>
<evidence type="ECO:0000313" key="14">
    <source>
        <dbReference type="Proteomes" id="UP000808146"/>
    </source>
</evidence>
<dbReference type="PANTHER" id="PTHR46425:SF1">
    <property type="entry name" value="TRANSCRIPTION TERMINATION FACTOR RHO"/>
    <property type="match status" value="1"/>
</dbReference>